<evidence type="ECO:0000256" key="3">
    <source>
        <dbReference type="ARBA" id="ARBA00023163"/>
    </source>
</evidence>
<keyword evidence="2 5" id="KW-0238">DNA-binding</keyword>
<keyword evidence="1" id="KW-0805">Transcription regulation</keyword>
<sequence length="138" mass="15234">MFDHCLYFNTTALARQLERVWTEAFKPFELTPSQAFTLRAVLEKPGMLHSELADTLKIARATATRAVDGLAARGLLERRATKRDGREWEIHPTPAAVAIKDALNDASGAVTKRLKQDLGDGVFGDFVQQARSITGKLP</sequence>
<dbReference type="InterPro" id="IPR036388">
    <property type="entry name" value="WH-like_DNA-bd_sf"/>
</dbReference>
<evidence type="ECO:0000256" key="1">
    <source>
        <dbReference type="ARBA" id="ARBA00023015"/>
    </source>
</evidence>
<accession>A0A561QRG8</accession>
<evidence type="ECO:0000256" key="2">
    <source>
        <dbReference type="ARBA" id="ARBA00023125"/>
    </source>
</evidence>
<keyword evidence="3" id="KW-0804">Transcription</keyword>
<feature type="domain" description="HTH marR-type" evidence="4">
    <location>
        <begin position="3"/>
        <end position="138"/>
    </location>
</feature>
<dbReference type="Proteomes" id="UP000320653">
    <property type="component" value="Unassembled WGS sequence"/>
</dbReference>
<reference evidence="5 6" key="1">
    <citation type="submission" date="2019-06" db="EMBL/GenBank/DDBJ databases">
        <title>Sorghum-associated microbial communities from plants grown in Nebraska, USA.</title>
        <authorList>
            <person name="Schachtman D."/>
        </authorList>
    </citation>
    <scope>NUCLEOTIDE SEQUENCE [LARGE SCALE GENOMIC DNA]</scope>
    <source>
        <strain evidence="5 6">1225</strain>
    </source>
</reference>
<dbReference type="InterPro" id="IPR036390">
    <property type="entry name" value="WH_DNA-bd_sf"/>
</dbReference>
<dbReference type="PROSITE" id="PS50995">
    <property type="entry name" value="HTH_MARR_2"/>
    <property type="match status" value="1"/>
</dbReference>
<dbReference type="AlphaFoldDB" id="A0A561QRG8"/>
<organism evidence="5 6">
    <name type="scientific">Neorhizobium alkalisoli</name>
    <dbReference type="NCBI Taxonomy" id="528178"/>
    <lineage>
        <taxon>Bacteria</taxon>
        <taxon>Pseudomonadati</taxon>
        <taxon>Pseudomonadota</taxon>
        <taxon>Alphaproteobacteria</taxon>
        <taxon>Hyphomicrobiales</taxon>
        <taxon>Rhizobiaceae</taxon>
        <taxon>Rhizobium/Agrobacterium group</taxon>
        <taxon>Neorhizobium</taxon>
    </lineage>
</organism>
<dbReference type="PANTHER" id="PTHR42756:SF1">
    <property type="entry name" value="TRANSCRIPTIONAL REPRESSOR OF EMRAB OPERON"/>
    <property type="match status" value="1"/>
</dbReference>
<name>A0A561QRG8_9HYPH</name>
<dbReference type="SMART" id="SM00347">
    <property type="entry name" value="HTH_MARR"/>
    <property type="match status" value="1"/>
</dbReference>
<evidence type="ECO:0000313" key="6">
    <source>
        <dbReference type="Proteomes" id="UP000320653"/>
    </source>
</evidence>
<dbReference type="PROSITE" id="PS01117">
    <property type="entry name" value="HTH_MARR_1"/>
    <property type="match status" value="1"/>
</dbReference>
<keyword evidence="6" id="KW-1185">Reference proteome</keyword>
<dbReference type="Gene3D" id="1.10.10.10">
    <property type="entry name" value="Winged helix-like DNA-binding domain superfamily/Winged helix DNA-binding domain"/>
    <property type="match status" value="1"/>
</dbReference>
<dbReference type="InterPro" id="IPR000835">
    <property type="entry name" value="HTH_MarR-typ"/>
</dbReference>
<dbReference type="InterPro" id="IPR023187">
    <property type="entry name" value="Tscrpt_reg_MarR-type_CS"/>
</dbReference>
<dbReference type="EMBL" id="VIWP01000004">
    <property type="protein sequence ID" value="TWF52980.1"/>
    <property type="molecule type" value="Genomic_DNA"/>
</dbReference>
<protein>
    <submittedName>
        <fullName evidence="5">DNA-binding MarR family transcriptional regulator</fullName>
    </submittedName>
</protein>
<dbReference type="Pfam" id="PF12802">
    <property type="entry name" value="MarR_2"/>
    <property type="match status" value="1"/>
</dbReference>
<dbReference type="PANTHER" id="PTHR42756">
    <property type="entry name" value="TRANSCRIPTIONAL REGULATOR, MARR"/>
    <property type="match status" value="1"/>
</dbReference>
<evidence type="ECO:0000313" key="5">
    <source>
        <dbReference type="EMBL" id="TWF52980.1"/>
    </source>
</evidence>
<dbReference type="GO" id="GO:0003700">
    <property type="term" value="F:DNA-binding transcription factor activity"/>
    <property type="evidence" value="ECO:0007669"/>
    <property type="project" value="InterPro"/>
</dbReference>
<evidence type="ECO:0000259" key="4">
    <source>
        <dbReference type="PROSITE" id="PS50995"/>
    </source>
</evidence>
<proteinExistence type="predicted"/>
<dbReference type="RefSeq" id="WP_145638453.1">
    <property type="nucleotide sequence ID" value="NZ_VIWP01000004.1"/>
</dbReference>
<dbReference type="OrthoDB" id="7349109at2"/>
<dbReference type="GO" id="GO:0003677">
    <property type="term" value="F:DNA binding"/>
    <property type="evidence" value="ECO:0007669"/>
    <property type="project" value="UniProtKB-KW"/>
</dbReference>
<dbReference type="SUPFAM" id="SSF46785">
    <property type="entry name" value="Winged helix' DNA-binding domain"/>
    <property type="match status" value="1"/>
</dbReference>
<comment type="caution">
    <text evidence="5">The sequence shown here is derived from an EMBL/GenBank/DDBJ whole genome shotgun (WGS) entry which is preliminary data.</text>
</comment>
<gene>
    <name evidence="5" type="ORF">FHW37_104251</name>
</gene>